<dbReference type="OrthoDB" id="9814202at2"/>
<evidence type="ECO:0000256" key="1">
    <source>
        <dbReference type="ARBA" id="ARBA00004141"/>
    </source>
</evidence>
<evidence type="ECO:0000256" key="2">
    <source>
        <dbReference type="ARBA" id="ARBA00005887"/>
    </source>
</evidence>
<dbReference type="InterPro" id="IPR001905">
    <property type="entry name" value="Ammonium_transpt"/>
</dbReference>
<sequence length="422" mass="44177">MDTSAIVWVLISAALVWIMTPGLALFYGGLASTKYASNTVFLSVIILGLAPFVWMVLGYSLAFSGHGTFIGNFDHILLNGVSFSKTTMGLKIPDGAFMLFQGMFPIITAAIITGSVVGRVNLKAMLLFIPIWLVAVYAPLAHMVWGGGWLAQIGALDFAGGDVVHISSGVSGLMLAILVGKRHKPADEKDTPDSIVNVVIGAALLWIGWFGFNGGSALEANATAILAFANTNIAAAAAMVTWFIIDFSRTGKAKITGALSGGLVGLVVITPAAGLVAPASALLMGMIAAPAVYFLVDFLKRKFRYDDTLDAFGFHGIGGIIGGILTGIFADKADGGLLATGSLHQTLIQLVAIGVTIVFAAGMTFIIAKLVSLITPLRVEKAVEERGIDTALHGEYISIMNSPQFNNRFRAPGSGSGHFGKQ</sequence>
<organism evidence="11 12">
    <name type="scientific">Periweissella cryptocerci</name>
    <dbReference type="NCBI Taxonomy" id="2506420"/>
    <lineage>
        <taxon>Bacteria</taxon>
        <taxon>Bacillati</taxon>
        <taxon>Bacillota</taxon>
        <taxon>Bacilli</taxon>
        <taxon>Lactobacillales</taxon>
        <taxon>Lactobacillaceae</taxon>
        <taxon>Periweissella</taxon>
    </lineage>
</organism>
<dbReference type="InterPro" id="IPR029020">
    <property type="entry name" value="Ammonium/urea_transptr"/>
</dbReference>
<evidence type="ECO:0000256" key="6">
    <source>
        <dbReference type="ARBA" id="ARBA00023136"/>
    </source>
</evidence>
<feature type="transmembrane region" description="Helical" evidence="9">
    <location>
        <begin position="6"/>
        <end position="28"/>
    </location>
</feature>
<accession>A0A4P6YSP0</accession>
<evidence type="ECO:0000256" key="8">
    <source>
        <dbReference type="ARBA" id="ARBA00050025"/>
    </source>
</evidence>
<dbReference type="InterPro" id="IPR018047">
    <property type="entry name" value="Ammonium_transpt_CS"/>
</dbReference>
<feature type="transmembrane region" description="Helical" evidence="9">
    <location>
        <begin position="311"/>
        <end position="330"/>
    </location>
</feature>
<evidence type="ECO:0000259" key="10">
    <source>
        <dbReference type="Pfam" id="PF00909"/>
    </source>
</evidence>
<evidence type="ECO:0000256" key="5">
    <source>
        <dbReference type="ARBA" id="ARBA00022989"/>
    </source>
</evidence>
<dbReference type="AlphaFoldDB" id="A0A4P6YSP0"/>
<comment type="subcellular location">
    <subcellularLocation>
        <location evidence="9">Cell membrane</location>
        <topology evidence="9">Multi-pass membrane protein</topology>
    </subcellularLocation>
    <subcellularLocation>
        <location evidence="1">Membrane</location>
        <topology evidence="1">Multi-pass membrane protein</topology>
    </subcellularLocation>
</comment>
<keyword evidence="7 9" id="KW-0924">Ammonia transport</keyword>
<keyword evidence="3 9" id="KW-0813">Transport</keyword>
<feature type="transmembrane region" description="Helical" evidence="9">
    <location>
        <begin position="350"/>
        <end position="371"/>
    </location>
</feature>
<feature type="transmembrane region" description="Helical" evidence="9">
    <location>
        <begin position="224"/>
        <end position="245"/>
    </location>
</feature>
<dbReference type="GO" id="GO:0008519">
    <property type="term" value="F:ammonium channel activity"/>
    <property type="evidence" value="ECO:0007669"/>
    <property type="project" value="InterPro"/>
</dbReference>
<evidence type="ECO:0000313" key="11">
    <source>
        <dbReference type="EMBL" id="QBO35643.1"/>
    </source>
</evidence>
<feature type="transmembrane region" description="Helical" evidence="9">
    <location>
        <begin position="96"/>
        <end position="117"/>
    </location>
</feature>
<evidence type="ECO:0000313" key="12">
    <source>
        <dbReference type="Proteomes" id="UP000292886"/>
    </source>
</evidence>
<feature type="transmembrane region" description="Helical" evidence="9">
    <location>
        <begin position="40"/>
        <end position="62"/>
    </location>
</feature>
<evidence type="ECO:0000256" key="3">
    <source>
        <dbReference type="ARBA" id="ARBA00022448"/>
    </source>
</evidence>
<evidence type="ECO:0000256" key="9">
    <source>
        <dbReference type="RuleBase" id="RU362002"/>
    </source>
</evidence>
<keyword evidence="4 9" id="KW-0812">Transmembrane</keyword>
<dbReference type="Gene3D" id="1.10.3430.10">
    <property type="entry name" value="Ammonium transporter AmtB like domains"/>
    <property type="match status" value="1"/>
</dbReference>
<dbReference type="NCBIfam" id="TIGR00836">
    <property type="entry name" value="amt"/>
    <property type="match status" value="1"/>
</dbReference>
<dbReference type="KEGG" id="wei:EQG49_03800"/>
<feature type="domain" description="Ammonium transporter AmtB-like" evidence="10">
    <location>
        <begin position="7"/>
        <end position="395"/>
    </location>
</feature>
<dbReference type="GO" id="GO:0005886">
    <property type="term" value="C:plasma membrane"/>
    <property type="evidence" value="ECO:0007669"/>
    <property type="project" value="UniProtKB-SubCell"/>
</dbReference>
<dbReference type="PROSITE" id="PS01219">
    <property type="entry name" value="AMMONIUM_TRANSP"/>
    <property type="match status" value="1"/>
</dbReference>
<dbReference type="PANTHER" id="PTHR43029:SF10">
    <property type="entry name" value="AMMONIUM TRANSPORTER MEP2"/>
    <property type="match status" value="1"/>
</dbReference>
<dbReference type="RefSeq" id="WP_133362722.1">
    <property type="nucleotide sequence ID" value="NZ_CP037940.1"/>
</dbReference>
<name>A0A4P6YSP0_9LACO</name>
<feature type="transmembrane region" description="Helical" evidence="9">
    <location>
        <begin position="192"/>
        <end position="212"/>
    </location>
</feature>
<feature type="transmembrane region" description="Helical" evidence="9">
    <location>
        <begin position="163"/>
        <end position="180"/>
    </location>
</feature>
<dbReference type="Pfam" id="PF00909">
    <property type="entry name" value="Ammonium_transp"/>
    <property type="match status" value="1"/>
</dbReference>
<keyword evidence="5 9" id="KW-1133">Transmembrane helix</keyword>
<evidence type="ECO:0000256" key="4">
    <source>
        <dbReference type="ARBA" id="ARBA00022692"/>
    </source>
</evidence>
<feature type="transmembrane region" description="Helical" evidence="9">
    <location>
        <begin position="281"/>
        <end position="299"/>
    </location>
</feature>
<dbReference type="PANTHER" id="PTHR43029">
    <property type="entry name" value="AMMONIUM TRANSPORTER MEP2"/>
    <property type="match status" value="1"/>
</dbReference>
<keyword evidence="6 9" id="KW-0472">Membrane</keyword>
<feature type="transmembrane region" description="Helical" evidence="9">
    <location>
        <begin position="124"/>
        <end position="143"/>
    </location>
</feature>
<protein>
    <recommendedName>
        <fullName evidence="8 9">Ammonium transporter</fullName>
    </recommendedName>
</protein>
<keyword evidence="12" id="KW-1185">Reference proteome</keyword>
<gene>
    <name evidence="11" type="ORF">EQG49_03800</name>
</gene>
<evidence type="ECO:0000256" key="7">
    <source>
        <dbReference type="ARBA" id="ARBA00023177"/>
    </source>
</evidence>
<proteinExistence type="inferred from homology"/>
<dbReference type="EMBL" id="CP037940">
    <property type="protein sequence ID" value="QBO35643.1"/>
    <property type="molecule type" value="Genomic_DNA"/>
</dbReference>
<dbReference type="SUPFAM" id="SSF111352">
    <property type="entry name" value="Ammonium transporter"/>
    <property type="match status" value="1"/>
</dbReference>
<feature type="transmembrane region" description="Helical" evidence="9">
    <location>
        <begin position="257"/>
        <end position="275"/>
    </location>
</feature>
<dbReference type="Proteomes" id="UP000292886">
    <property type="component" value="Chromosome"/>
</dbReference>
<dbReference type="InterPro" id="IPR024041">
    <property type="entry name" value="NH4_transpt_AmtB-like_dom"/>
</dbReference>
<reference evidence="12" key="1">
    <citation type="submission" date="2019-03" db="EMBL/GenBank/DDBJ databases">
        <title>Weissella sp. 26KH-42 Genome sequencing.</title>
        <authorList>
            <person name="Heo J."/>
            <person name="Kim S.-J."/>
            <person name="Kim J.-S."/>
            <person name="Hong S.-B."/>
            <person name="Kwon S.-W."/>
        </authorList>
    </citation>
    <scope>NUCLEOTIDE SEQUENCE [LARGE SCALE GENOMIC DNA]</scope>
    <source>
        <strain evidence="12">26KH-42</strain>
    </source>
</reference>
<comment type="similarity">
    <text evidence="2 9">Belongs to the ammonia transporter channel (TC 1.A.11.2) family.</text>
</comment>